<dbReference type="Proteomes" id="UP001500456">
    <property type="component" value="Unassembled WGS sequence"/>
</dbReference>
<sequence length="110" mass="11934">MTHSASLADTSDLPGLELDALSRWFGWTFQSHVSRHRRNFAVGRASATVGDARIVVLDHFQCRSNGGSPLGGRILWSLDSSAGVKPMTESDIRGGLPGVQRSLQAIDFRL</sequence>
<proteinExistence type="predicted"/>
<reference evidence="2" key="1">
    <citation type="journal article" date="2019" name="Int. J. Syst. Evol. Microbiol.">
        <title>The Global Catalogue of Microorganisms (GCM) 10K type strain sequencing project: providing services to taxonomists for standard genome sequencing and annotation.</title>
        <authorList>
            <consortium name="The Broad Institute Genomics Platform"/>
            <consortium name="The Broad Institute Genome Sequencing Center for Infectious Disease"/>
            <person name="Wu L."/>
            <person name="Ma J."/>
        </authorList>
    </citation>
    <scope>NUCLEOTIDE SEQUENCE [LARGE SCALE GENOMIC DNA]</scope>
    <source>
        <strain evidence="2">JCM 16924</strain>
    </source>
</reference>
<comment type="caution">
    <text evidence="1">The sequence shown here is derived from an EMBL/GenBank/DDBJ whole genome shotgun (WGS) entry which is preliminary data.</text>
</comment>
<evidence type="ECO:0000313" key="1">
    <source>
        <dbReference type="EMBL" id="GAA4020197.1"/>
    </source>
</evidence>
<keyword evidence="2" id="KW-1185">Reference proteome</keyword>
<evidence type="ECO:0000313" key="2">
    <source>
        <dbReference type="Proteomes" id="UP001500456"/>
    </source>
</evidence>
<name>A0ABP7T2M8_9ACTN</name>
<organism evidence="1 2">
    <name type="scientific">Streptomyces plumbiresistens</name>
    <dbReference type="NCBI Taxonomy" id="511811"/>
    <lineage>
        <taxon>Bacteria</taxon>
        <taxon>Bacillati</taxon>
        <taxon>Actinomycetota</taxon>
        <taxon>Actinomycetes</taxon>
        <taxon>Kitasatosporales</taxon>
        <taxon>Streptomycetaceae</taxon>
        <taxon>Streptomyces</taxon>
    </lineage>
</organism>
<gene>
    <name evidence="1" type="ORF">GCM10022232_75950</name>
</gene>
<accession>A0ABP7T2M8</accession>
<protein>
    <submittedName>
        <fullName evidence="1">Uncharacterized protein</fullName>
    </submittedName>
</protein>
<dbReference type="EMBL" id="BAAAZX010000029">
    <property type="protein sequence ID" value="GAA4020197.1"/>
    <property type="molecule type" value="Genomic_DNA"/>
</dbReference>